<protein>
    <submittedName>
        <fullName evidence="1">Uncharacterized protein</fullName>
    </submittedName>
</protein>
<proteinExistence type="predicted"/>
<organism evidence="1 2">
    <name type="scientific">Shewanella eurypsychrophilus</name>
    <dbReference type="NCBI Taxonomy" id="2593656"/>
    <lineage>
        <taxon>Bacteria</taxon>
        <taxon>Pseudomonadati</taxon>
        <taxon>Pseudomonadota</taxon>
        <taxon>Gammaproteobacteria</taxon>
        <taxon>Alteromonadales</taxon>
        <taxon>Shewanellaceae</taxon>
        <taxon>Shewanella</taxon>
    </lineage>
</organism>
<accession>A0ABX6VFG4</accession>
<gene>
    <name evidence="1" type="ORF">FM038_013050</name>
</gene>
<sequence>MAQTYHSNFDGGEKELVALGLVEGKSCQTSAVYLIPYGESASTQGAIADAKSRIEGTVFLTDVAIDDKLWLEFGYSVQCILVTATAYGEKRDSVPQQ</sequence>
<dbReference type="Proteomes" id="UP000316416">
    <property type="component" value="Chromosome"/>
</dbReference>
<reference evidence="1" key="1">
    <citation type="submission" date="2021-07" db="EMBL/GenBank/DDBJ databases">
        <title>Shewanella sp. YLB-07 whole genome sequence.</title>
        <authorList>
            <person name="Yu L."/>
        </authorList>
    </citation>
    <scope>NUCLEOTIDE SEQUENCE</scope>
    <source>
        <strain evidence="1">YLB-08</strain>
    </source>
</reference>
<name>A0ABX6VFG4_9GAMM</name>
<keyword evidence="2" id="KW-1185">Reference proteome</keyword>
<dbReference type="EMBL" id="CP045503">
    <property type="protein sequence ID" value="QPG60471.1"/>
    <property type="molecule type" value="Genomic_DNA"/>
</dbReference>
<evidence type="ECO:0000313" key="1">
    <source>
        <dbReference type="EMBL" id="QPG60471.1"/>
    </source>
</evidence>
<evidence type="ECO:0000313" key="2">
    <source>
        <dbReference type="Proteomes" id="UP000316416"/>
    </source>
</evidence>